<evidence type="ECO:0000313" key="3">
    <source>
        <dbReference type="Proteomes" id="UP000008021"/>
    </source>
</evidence>
<reference evidence="2" key="2">
    <citation type="submission" date="2018-05" db="EMBL/GenBank/DDBJ databases">
        <title>OmerRS3 (Oryza meridionalis Reference Sequence Version 3).</title>
        <authorList>
            <person name="Zhang J."/>
            <person name="Kudrna D."/>
            <person name="Lee S."/>
            <person name="Talag J."/>
            <person name="Welchert J."/>
            <person name="Wing R.A."/>
        </authorList>
    </citation>
    <scope>NUCLEOTIDE SEQUENCE [LARGE SCALE GENOMIC DNA]</scope>
    <source>
        <strain evidence="2">cv. OR44</strain>
    </source>
</reference>
<sequence>MGRFAELGGHLKLSRLSASVTISPASLYCRDLHHAWVWCRPSVGLRRDPSAPPPRDGPLGRRRCLALGSSPKMTKTTSASRSKPPSAPTSSVVSPSGCGDRNPIAASVVLAVDDEGRTRL</sequence>
<name>A0A0E0C3J0_9ORYZ</name>
<dbReference type="AlphaFoldDB" id="A0A0E0C3J0"/>
<proteinExistence type="predicted"/>
<protein>
    <submittedName>
        <fullName evidence="2">Uncharacterized protein</fullName>
    </submittedName>
</protein>
<dbReference type="Gramene" id="OMERI01G18080.1">
    <property type="protein sequence ID" value="OMERI01G18080.1"/>
    <property type="gene ID" value="OMERI01G18080"/>
</dbReference>
<feature type="compositionally biased region" description="Polar residues" evidence="1">
    <location>
        <begin position="71"/>
        <end position="81"/>
    </location>
</feature>
<accession>A0A0E0C3J0</accession>
<dbReference type="EnsemblPlants" id="OMERI01G18080.1">
    <property type="protein sequence ID" value="OMERI01G18080.1"/>
    <property type="gene ID" value="OMERI01G18080"/>
</dbReference>
<dbReference type="HOGENOM" id="CLU_2053381_0_0_1"/>
<keyword evidence="3" id="KW-1185">Reference proteome</keyword>
<organism evidence="2">
    <name type="scientific">Oryza meridionalis</name>
    <dbReference type="NCBI Taxonomy" id="40149"/>
    <lineage>
        <taxon>Eukaryota</taxon>
        <taxon>Viridiplantae</taxon>
        <taxon>Streptophyta</taxon>
        <taxon>Embryophyta</taxon>
        <taxon>Tracheophyta</taxon>
        <taxon>Spermatophyta</taxon>
        <taxon>Magnoliopsida</taxon>
        <taxon>Liliopsida</taxon>
        <taxon>Poales</taxon>
        <taxon>Poaceae</taxon>
        <taxon>BOP clade</taxon>
        <taxon>Oryzoideae</taxon>
        <taxon>Oryzeae</taxon>
        <taxon>Oryzinae</taxon>
        <taxon>Oryza</taxon>
    </lineage>
</organism>
<reference evidence="2" key="1">
    <citation type="submission" date="2015-04" db="UniProtKB">
        <authorList>
            <consortium name="EnsemblPlants"/>
        </authorList>
    </citation>
    <scope>IDENTIFICATION</scope>
</reference>
<evidence type="ECO:0000313" key="2">
    <source>
        <dbReference type="EnsemblPlants" id="OMERI01G18080.1"/>
    </source>
</evidence>
<dbReference type="Proteomes" id="UP000008021">
    <property type="component" value="Chromosome 1"/>
</dbReference>
<feature type="compositionally biased region" description="Low complexity" evidence="1">
    <location>
        <begin position="82"/>
        <end position="96"/>
    </location>
</feature>
<evidence type="ECO:0000256" key="1">
    <source>
        <dbReference type="SAM" id="MobiDB-lite"/>
    </source>
</evidence>
<feature type="region of interest" description="Disordered" evidence="1">
    <location>
        <begin position="45"/>
        <end position="102"/>
    </location>
</feature>